<dbReference type="EMBL" id="CAJVPW010034904">
    <property type="protein sequence ID" value="CAG8734591.1"/>
    <property type="molecule type" value="Genomic_DNA"/>
</dbReference>
<dbReference type="Proteomes" id="UP000789366">
    <property type="component" value="Unassembled WGS sequence"/>
</dbReference>
<accession>A0ACA9Q5G9</accession>
<organism evidence="1 2">
    <name type="scientific">Cetraspora pellucida</name>
    <dbReference type="NCBI Taxonomy" id="1433469"/>
    <lineage>
        <taxon>Eukaryota</taxon>
        <taxon>Fungi</taxon>
        <taxon>Fungi incertae sedis</taxon>
        <taxon>Mucoromycota</taxon>
        <taxon>Glomeromycotina</taxon>
        <taxon>Glomeromycetes</taxon>
        <taxon>Diversisporales</taxon>
        <taxon>Gigasporaceae</taxon>
        <taxon>Cetraspora</taxon>
    </lineage>
</organism>
<name>A0ACA9Q5G9_9GLOM</name>
<evidence type="ECO:0000313" key="1">
    <source>
        <dbReference type="EMBL" id="CAG8734591.1"/>
    </source>
</evidence>
<protein>
    <submittedName>
        <fullName evidence="1">1425_t:CDS:1</fullName>
    </submittedName>
</protein>
<evidence type="ECO:0000313" key="2">
    <source>
        <dbReference type="Proteomes" id="UP000789366"/>
    </source>
</evidence>
<comment type="caution">
    <text evidence="1">The sequence shown here is derived from an EMBL/GenBank/DDBJ whole genome shotgun (WGS) entry which is preliminary data.</text>
</comment>
<proteinExistence type="predicted"/>
<reference evidence="1" key="1">
    <citation type="submission" date="2021-06" db="EMBL/GenBank/DDBJ databases">
        <authorList>
            <person name="Kallberg Y."/>
            <person name="Tangrot J."/>
            <person name="Rosling A."/>
        </authorList>
    </citation>
    <scope>NUCLEOTIDE SEQUENCE</scope>
    <source>
        <strain evidence="1">28 12/20/2015</strain>
    </source>
</reference>
<gene>
    <name evidence="1" type="ORF">SPELUC_LOCUS13361</name>
</gene>
<keyword evidence="2" id="KW-1185">Reference proteome</keyword>
<sequence>MDNFFKIFNDIFSKDEYIFDHKKKYDPKIIIITDVIGAGKTELSKFLAEYLQGIGKKILFDEEKSLELKKELSIYYEVLKKEPNDQGIIFWYQDKLITKYKEYYDSIVFENYDYIIFDRTYLDTIFFTKAGITKDIYKEMCLPYLQDNLEEINFKYRQKVIGIFVTPKVAIERIVKRDRGLEKNVSPEYFNLIHDTYNKNIDSVYPVHFSFDNNEDLKQETFLNLFDKYNKNIEVVSKKYLPLEGTNNFYDKVRKECSKHVNEIRNLVNAREEYEEKLKFKRIENENKKLQQQITEQAEMLKTIMEQMENQPSGEIVKRVREESISSDNHIGEELNKKIKLYKVDDSNLNN</sequence>